<evidence type="ECO:0000313" key="4">
    <source>
        <dbReference type="Proteomes" id="UP001232445"/>
    </source>
</evidence>
<dbReference type="PIRSF" id="PIRSF036628">
    <property type="entry name" value="IolB"/>
    <property type="match status" value="1"/>
</dbReference>
<dbReference type="PANTHER" id="PTHR39193">
    <property type="entry name" value="5-DEOXY-GLUCURONATE ISOMERASE"/>
    <property type="match status" value="1"/>
</dbReference>
<dbReference type="SUPFAM" id="SSF51182">
    <property type="entry name" value="RmlC-like cupins"/>
    <property type="match status" value="1"/>
</dbReference>
<keyword evidence="4" id="KW-1185">Reference proteome</keyword>
<reference evidence="3 4" key="1">
    <citation type="submission" date="2023-07" db="EMBL/GenBank/DDBJ databases">
        <title>Genomic Encyclopedia of Type Strains, Phase IV (KMG-IV): sequencing the most valuable type-strain genomes for metagenomic binning, comparative biology and taxonomic classification.</title>
        <authorList>
            <person name="Goeker M."/>
        </authorList>
    </citation>
    <scope>NUCLEOTIDE SEQUENCE [LARGE SCALE GENOMIC DNA]</scope>
    <source>
        <strain evidence="3 4">DSM 17740</strain>
    </source>
</reference>
<dbReference type="InterPro" id="IPR011051">
    <property type="entry name" value="RmlC_Cupin_sf"/>
</dbReference>
<dbReference type="NCBIfam" id="TIGR04378">
    <property type="entry name" value="myo_inos_iolB"/>
    <property type="match status" value="1"/>
</dbReference>
<name>A0ABU0CTA4_9BACI</name>
<comment type="caution">
    <text evidence="3">The sequence shown here is derived from an EMBL/GenBank/DDBJ whole genome shotgun (WGS) entry which is preliminary data.</text>
</comment>
<organism evidence="3 4">
    <name type="scientific">Caldalkalibacillus uzonensis</name>
    <dbReference type="NCBI Taxonomy" id="353224"/>
    <lineage>
        <taxon>Bacteria</taxon>
        <taxon>Bacillati</taxon>
        <taxon>Bacillota</taxon>
        <taxon>Bacilli</taxon>
        <taxon>Bacillales</taxon>
        <taxon>Bacillaceae</taxon>
        <taxon>Caldalkalibacillus</taxon>
    </lineage>
</organism>
<dbReference type="InterPro" id="IPR014710">
    <property type="entry name" value="RmlC-like_jellyroll"/>
</dbReference>
<evidence type="ECO:0000256" key="1">
    <source>
        <dbReference type="ARBA" id="ARBA00023235"/>
    </source>
</evidence>
<evidence type="ECO:0000313" key="3">
    <source>
        <dbReference type="EMBL" id="MDQ0338267.1"/>
    </source>
</evidence>
<dbReference type="GO" id="GO:0102482">
    <property type="term" value="F:5-deoxy-D-glucuronate isomerase activity"/>
    <property type="evidence" value="ECO:0007669"/>
    <property type="project" value="UniProtKB-EC"/>
</dbReference>
<dbReference type="Proteomes" id="UP001232445">
    <property type="component" value="Unassembled WGS sequence"/>
</dbReference>
<dbReference type="RefSeq" id="WP_307336331.1">
    <property type="nucleotide sequence ID" value="NZ_JAUSUQ010000003.1"/>
</dbReference>
<dbReference type="InterPro" id="IPR024203">
    <property type="entry name" value="Deoxy-glucuronate_isom_IolB"/>
</dbReference>
<dbReference type="EC" id="5.3.1.30" evidence="2"/>
<dbReference type="Pfam" id="PF04962">
    <property type="entry name" value="KduI"/>
    <property type="match status" value="1"/>
</dbReference>
<protein>
    <recommendedName>
        <fullName evidence="2">5-deoxy-glucuronate isomerase</fullName>
        <ecNumber evidence="2">5.3.1.30</ecNumber>
    </recommendedName>
</protein>
<keyword evidence="1 3" id="KW-0413">Isomerase</keyword>
<evidence type="ECO:0000256" key="2">
    <source>
        <dbReference type="NCBIfam" id="TIGR04378"/>
    </source>
</evidence>
<dbReference type="Gene3D" id="2.60.120.10">
    <property type="entry name" value="Jelly Rolls"/>
    <property type="match status" value="2"/>
</dbReference>
<dbReference type="EMBL" id="JAUSUQ010000003">
    <property type="protein sequence ID" value="MDQ0338267.1"/>
    <property type="molecule type" value="Genomic_DNA"/>
</dbReference>
<gene>
    <name evidence="3" type="ORF">J2S00_001051</name>
</gene>
<dbReference type="PANTHER" id="PTHR39193:SF1">
    <property type="entry name" value="5-DEOXY-GLUCURONATE ISOMERASE"/>
    <property type="match status" value="1"/>
</dbReference>
<dbReference type="InterPro" id="IPR021120">
    <property type="entry name" value="KduI/IolB_isomerase"/>
</dbReference>
<proteinExistence type="predicted"/>
<sequence length="267" mass="30504">MSRFHRARYVEGYQDIIPEEGILLKYLAFGKISLKQGQNYSSQTGNYETVLVIMTGTATIVSENKKWEHLGGRNTVFDGKGTAVYVPCQSEYKVYAESDVHIAVCKAKAEEKFEPFVVTPDEIVIHHRGKETWQREVHDIIADNADGRVQRIVLGETFNHPGHWSGYPPHKHDGEFFPEEPNLEEVYHFQVNPEQGFGVQLHYTKDGSIDNAYIVRQGDTFAIDKGYHPVAAAGGYQVYYLWFMAGNTGRTLNPYEDADHKWLHHKK</sequence>
<accession>A0ABU0CTA4</accession>